<proteinExistence type="predicted"/>
<keyword evidence="1" id="KW-0812">Transmembrane</keyword>
<evidence type="ECO:0000313" key="2">
    <source>
        <dbReference type="EMBL" id="PRY88894.1"/>
    </source>
</evidence>
<name>A0A2T0WQT9_9BACT</name>
<reference evidence="2 3" key="1">
    <citation type="submission" date="2018-03" db="EMBL/GenBank/DDBJ databases">
        <title>Genomic Encyclopedia of Archaeal and Bacterial Type Strains, Phase II (KMG-II): from individual species to whole genera.</title>
        <authorList>
            <person name="Goeker M."/>
        </authorList>
    </citation>
    <scope>NUCLEOTIDE SEQUENCE [LARGE SCALE GENOMIC DNA]</scope>
    <source>
        <strain evidence="2 3">DSM 27929</strain>
    </source>
</reference>
<dbReference type="Proteomes" id="UP000238157">
    <property type="component" value="Unassembled WGS sequence"/>
</dbReference>
<comment type="caution">
    <text evidence="2">The sequence shown here is derived from an EMBL/GenBank/DDBJ whole genome shotgun (WGS) entry which is preliminary data.</text>
</comment>
<evidence type="ECO:0000313" key="3">
    <source>
        <dbReference type="Proteomes" id="UP000238157"/>
    </source>
</evidence>
<dbReference type="EMBL" id="PVTR01000003">
    <property type="protein sequence ID" value="PRY88894.1"/>
    <property type="molecule type" value="Genomic_DNA"/>
</dbReference>
<protein>
    <submittedName>
        <fullName evidence="2">Uncharacterized protein</fullName>
    </submittedName>
</protein>
<keyword evidence="1" id="KW-0472">Membrane</keyword>
<feature type="transmembrane region" description="Helical" evidence="1">
    <location>
        <begin position="41"/>
        <end position="62"/>
    </location>
</feature>
<keyword evidence="1" id="KW-1133">Transmembrane helix</keyword>
<sequence>MLKIGYLVFNKQALKNLALLFFLIGLPYGFLIAYIQDNGVIVYPAFLVYGLFIYNFSCFFLLKNRIARNIIELNN</sequence>
<accession>A0A2T0WQT9</accession>
<feature type="transmembrane region" description="Helical" evidence="1">
    <location>
        <begin position="16"/>
        <end position="35"/>
    </location>
</feature>
<keyword evidence="3" id="KW-1185">Reference proteome</keyword>
<gene>
    <name evidence="2" type="ORF">CLW00_10314</name>
</gene>
<organism evidence="2 3">
    <name type="scientific">Mongoliibacter ruber</name>
    <dbReference type="NCBI Taxonomy" id="1750599"/>
    <lineage>
        <taxon>Bacteria</taxon>
        <taxon>Pseudomonadati</taxon>
        <taxon>Bacteroidota</taxon>
        <taxon>Cytophagia</taxon>
        <taxon>Cytophagales</taxon>
        <taxon>Cyclobacteriaceae</taxon>
        <taxon>Mongoliibacter</taxon>
    </lineage>
</organism>
<dbReference type="AlphaFoldDB" id="A0A2T0WQT9"/>
<evidence type="ECO:0000256" key="1">
    <source>
        <dbReference type="SAM" id="Phobius"/>
    </source>
</evidence>